<protein>
    <submittedName>
        <fullName evidence="1">Uncharacterized protein</fullName>
    </submittedName>
</protein>
<dbReference type="OrthoDB" id="3692518at2759"/>
<evidence type="ECO:0000313" key="2">
    <source>
        <dbReference type="Proteomes" id="UP000799753"/>
    </source>
</evidence>
<dbReference type="Proteomes" id="UP000799753">
    <property type="component" value="Unassembled WGS sequence"/>
</dbReference>
<keyword evidence="2" id="KW-1185">Reference proteome</keyword>
<evidence type="ECO:0000313" key="1">
    <source>
        <dbReference type="EMBL" id="KAF2635357.1"/>
    </source>
</evidence>
<gene>
    <name evidence="1" type="ORF">P280DRAFT_536441</name>
</gene>
<sequence length="290" mass="33611">MQGSPATLQSLPRELKQQILRESFDATGRYNDVKIGLADDCETILFPALDIVDKLKAVDLRLFEEAKAYLFNKPSLFRFAFVGNIWPHRYILRAFRSRVPLEDRQKITHIYLEKYSSEIFFHSNDPSDRRSHTNPIHPASQRPYPNKTWDYFCSRCALKDMHHALVVFPMILPSVVRLDMGIDVIECISRSYGPDNRSVSVARDVESAIQPRRDINTNRYFIFKESLMNHAVLTLRGLRGVKEICVCWSNFLHRGDEYDGEAMKASEEKAERLFIRLMKHQIVGKTITTG</sequence>
<dbReference type="EMBL" id="MU006808">
    <property type="protein sequence ID" value="KAF2635357.1"/>
    <property type="molecule type" value="Genomic_DNA"/>
</dbReference>
<dbReference type="AlphaFoldDB" id="A0A6A6RJT6"/>
<proteinExistence type="predicted"/>
<accession>A0A6A6RJT6</accession>
<organism evidence="1 2">
    <name type="scientific">Massarina eburnea CBS 473.64</name>
    <dbReference type="NCBI Taxonomy" id="1395130"/>
    <lineage>
        <taxon>Eukaryota</taxon>
        <taxon>Fungi</taxon>
        <taxon>Dikarya</taxon>
        <taxon>Ascomycota</taxon>
        <taxon>Pezizomycotina</taxon>
        <taxon>Dothideomycetes</taxon>
        <taxon>Pleosporomycetidae</taxon>
        <taxon>Pleosporales</taxon>
        <taxon>Massarineae</taxon>
        <taxon>Massarinaceae</taxon>
        <taxon>Massarina</taxon>
    </lineage>
</organism>
<name>A0A6A6RJT6_9PLEO</name>
<reference evidence="1" key="1">
    <citation type="journal article" date="2020" name="Stud. Mycol.">
        <title>101 Dothideomycetes genomes: a test case for predicting lifestyles and emergence of pathogens.</title>
        <authorList>
            <person name="Haridas S."/>
            <person name="Albert R."/>
            <person name="Binder M."/>
            <person name="Bloem J."/>
            <person name="Labutti K."/>
            <person name="Salamov A."/>
            <person name="Andreopoulos B."/>
            <person name="Baker S."/>
            <person name="Barry K."/>
            <person name="Bills G."/>
            <person name="Bluhm B."/>
            <person name="Cannon C."/>
            <person name="Castanera R."/>
            <person name="Culley D."/>
            <person name="Daum C."/>
            <person name="Ezra D."/>
            <person name="Gonzalez J."/>
            <person name="Henrissat B."/>
            <person name="Kuo A."/>
            <person name="Liang C."/>
            <person name="Lipzen A."/>
            <person name="Lutzoni F."/>
            <person name="Magnuson J."/>
            <person name="Mondo S."/>
            <person name="Nolan M."/>
            <person name="Ohm R."/>
            <person name="Pangilinan J."/>
            <person name="Park H.-J."/>
            <person name="Ramirez L."/>
            <person name="Alfaro M."/>
            <person name="Sun H."/>
            <person name="Tritt A."/>
            <person name="Yoshinaga Y."/>
            <person name="Zwiers L.-H."/>
            <person name="Turgeon B."/>
            <person name="Goodwin S."/>
            <person name="Spatafora J."/>
            <person name="Crous P."/>
            <person name="Grigoriev I."/>
        </authorList>
    </citation>
    <scope>NUCLEOTIDE SEQUENCE</scope>
    <source>
        <strain evidence="1">CBS 473.64</strain>
    </source>
</reference>